<reference evidence="6" key="1">
    <citation type="journal article" date="2014" name="Int. J. Syst. Evol. Microbiol.">
        <title>Complete genome sequence of Corynebacterium casei LMG S-19264T (=DSM 44701T), isolated from a smear-ripened cheese.</title>
        <authorList>
            <consortium name="US DOE Joint Genome Institute (JGI-PGF)"/>
            <person name="Walter F."/>
            <person name="Albersmeier A."/>
            <person name="Kalinowski J."/>
            <person name="Ruckert C."/>
        </authorList>
    </citation>
    <scope>NUCLEOTIDE SEQUENCE</scope>
    <source>
        <strain evidence="6">CGMCC 1.15725</strain>
    </source>
</reference>
<feature type="domain" description="HTH lacI-type" evidence="5">
    <location>
        <begin position="35"/>
        <end position="89"/>
    </location>
</feature>
<dbReference type="InterPro" id="IPR010982">
    <property type="entry name" value="Lambda_DNA-bd_dom_sf"/>
</dbReference>
<organism evidence="6 7">
    <name type="scientific">Aliidongia dinghuensis</name>
    <dbReference type="NCBI Taxonomy" id="1867774"/>
    <lineage>
        <taxon>Bacteria</taxon>
        <taxon>Pseudomonadati</taxon>
        <taxon>Pseudomonadota</taxon>
        <taxon>Alphaproteobacteria</taxon>
        <taxon>Rhodospirillales</taxon>
        <taxon>Dongiaceae</taxon>
        <taxon>Aliidongia</taxon>
    </lineage>
</organism>
<dbReference type="GO" id="GO:0000976">
    <property type="term" value="F:transcription cis-regulatory region binding"/>
    <property type="evidence" value="ECO:0007669"/>
    <property type="project" value="TreeGrafter"/>
</dbReference>
<gene>
    <name evidence="6" type="ORF">GCM10011611_65920</name>
</gene>
<dbReference type="PROSITE" id="PS00356">
    <property type="entry name" value="HTH_LACI_1"/>
    <property type="match status" value="1"/>
</dbReference>
<dbReference type="Pfam" id="PF00356">
    <property type="entry name" value="LacI"/>
    <property type="match status" value="1"/>
</dbReference>
<keyword evidence="7" id="KW-1185">Reference proteome</keyword>
<comment type="caution">
    <text evidence="6">The sequence shown here is derived from an EMBL/GenBank/DDBJ whole genome shotgun (WGS) entry which is preliminary data.</text>
</comment>
<evidence type="ECO:0000256" key="3">
    <source>
        <dbReference type="ARBA" id="ARBA00023163"/>
    </source>
</evidence>
<dbReference type="InterPro" id="IPR000843">
    <property type="entry name" value="HTH_LacI"/>
</dbReference>
<feature type="compositionally biased region" description="Basic and acidic residues" evidence="4">
    <location>
        <begin position="11"/>
        <end position="33"/>
    </location>
</feature>
<proteinExistence type="predicted"/>
<keyword evidence="3" id="KW-0804">Transcription</keyword>
<reference evidence="6" key="2">
    <citation type="submission" date="2020-09" db="EMBL/GenBank/DDBJ databases">
        <authorList>
            <person name="Sun Q."/>
            <person name="Zhou Y."/>
        </authorList>
    </citation>
    <scope>NUCLEOTIDE SEQUENCE</scope>
    <source>
        <strain evidence="6">CGMCC 1.15725</strain>
    </source>
</reference>
<dbReference type="SMART" id="SM00354">
    <property type="entry name" value="HTH_LACI"/>
    <property type="match status" value="1"/>
</dbReference>
<feature type="region of interest" description="Disordered" evidence="4">
    <location>
        <begin position="1"/>
        <end position="33"/>
    </location>
</feature>
<protein>
    <submittedName>
        <fullName evidence="6">Transcriptional regulator</fullName>
    </submittedName>
</protein>
<evidence type="ECO:0000313" key="6">
    <source>
        <dbReference type="EMBL" id="GGF50307.1"/>
    </source>
</evidence>
<evidence type="ECO:0000313" key="7">
    <source>
        <dbReference type="Proteomes" id="UP000646365"/>
    </source>
</evidence>
<dbReference type="AlphaFoldDB" id="A0A8J2Z272"/>
<evidence type="ECO:0000259" key="5">
    <source>
        <dbReference type="PROSITE" id="PS50932"/>
    </source>
</evidence>
<name>A0A8J2Z272_9PROT</name>
<dbReference type="PROSITE" id="PS50932">
    <property type="entry name" value="HTH_LACI_2"/>
    <property type="match status" value="1"/>
</dbReference>
<keyword evidence="1" id="KW-0805">Transcription regulation</keyword>
<dbReference type="RefSeq" id="WP_189052459.1">
    <property type="nucleotide sequence ID" value="NZ_BMJQ01000033.1"/>
</dbReference>
<dbReference type="GO" id="GO:0003700">
    <property type="term" value="F:DNA-binding transcription factor activity"/>
    <property type="evidence" value="ECO:0007669"/>
    <property type="project" value="TreeGrafter"/>
</dbReference>
<sequence>MTDTPPRRRPPTIDEVVRVDGPVRDESAAEQRRSPRIEEVARLAGVSPITVSRALRRPNLVAEEKRRRILAVVEATGYASNPHARALRSGQSTIVAAFVSNIMSPQFALAVQSAAAILEPNGFQLMVGQTSYSYAKETSMIQSLRALRPAAVLFTGVIELESNRRALRELDIPVMETWAYPRDPIDMLVGFSNTDGGRMAADHLHGRGYRRIAYIGRRSGRGALRLDGFRQRVAELGLDLAAELTVESVSGIADGRGALAQLLDQAGSRIDAVFCANDLLAVGALLEARHRRLQVPGELAVIGFGDGDMASEIAPGLTTISADVGRIGRLAGEMLLARLSGPPADRTTELIELDLIQRGST</sequence>
<accession>A0A8J2Z272</accession>
<dbReference type="SUPFAM" id="SSF53822">
    <property type="entry name" value="Periplasmic binding protein-like I"/>
    <property type="match status" value="1"/>
</dbReference>
<evidence type="ECO:0000256" key="1">
    <source>
        <dbReference type="ARBA" id="ARBA00023015"/>
    </source>
</evidence>
<dbReference type="Proteomes" id="UP000646365">
    <property type="component" value="Unassembled WGS sequence"/>
</dbReference>
<dbReference type="Pfam" id="PF13377">
    <property type="entry name" value="Peripla_BP_3"/>
    <property type="match status" value="1"/>
</dbReference>
<dbReference type="PANTHER" id="PTHR30146:SF33">
    <property type="entry name" value="TRANSCRIPTIONAL REGULATOR"/>
    <property type="match status" value="1"/>
</dbReference>
<dbReference type="InterPro" id="IPR028082">
    <property type="entry name" value="Peripla_BP_I"/>
</dbReference>
<dbReference type="CDD" id="cd01392">
    <property type="entry name" value="HTH_LacI"/>
    <property type="match status" value="1"/>
</dbReference>
<dbReference type="SUPFAM" id="SSF47413">
    <property type="entry name" value="lambda repressor-like DNA-binding domains"/>
    <property type="match status" value="1"/>
</dbReference>
<keyword evidence="2" id="KW-0238">DNA-binding</keyword>
<dbReference type="EMBL" id="BMJQ01000033">
    <property type="protein sequence ID" value="GGF50307.1"/>
    <property type="molecule type" value="Genomic_DNA"/>
</dbReference>
<evidence type="ECO:0000256" key="2">
    <source>
        <dbReference type="ARBA" id="ARBA00023125"/>
    </source>
</evidence>
<dbReference type="InterPro" id="IPR046335">
    <property type="entry name" value="LacI/GalR-like_sensor"/>
</dbReference>
<dbReference type="PANTHER" id="PTHR30146">
    <property type="entry name" value="LACI-RELATED TRANSCRIPTIONAL REPRESSOR"/>
    <property type="match status" value="1"/>
</dbReference>
<dbReference type="CDD" id="cd01575">
    <property type="entry name" value="PBP1_GntR"/>
    <property type="match status" value="1"/>
</dbReference>
<dbReference type="Gene3D" id="1.10.260.40">
    <property type="entry name" value="lambda repressor-like DNA-binding domains"/>
    <property type="match status" value="1"/>
</dbReference>
<evidence type="ECO:0000256" key="4">
    <source>
        <dbReference type="SAM" id="MobiDB-lite"/>
    </source>
</evidence>
<dbReference type="Gene3D" id="3.40.50.2300">
    <property type="match status" value="2"/>
</dbReference>